<dbReference type="Proteomes" id="UP001147830">
    <property type="component" value="Unassembled WGS sequence"/>
</dbReference>
<dbReference type="GO" id="GO:0003700">
    <property type="term" value="F:DNA-binding transcription factor activity"/>
    <property type="evidence" value="ECO:0007669"/>
    <property type="project" value="InterPro"/>
</dbReference>
<reference evidence="5" key="1">
    <citation type="journal article" date="2022" name="Front. Microbiol.">
        <title>Genome-based taxonomic rearrangement of Oceanobacter-related bacteria including the description of Thalassolituus hydrocarbonoclasticus sp. nov. and Thalassolituus pacificus sp. nov. and emended description of the genus Thalassolituus.</title>
        <authorList>
            <person name="Dong C."/>
            <person name="Wei L."/>
            <person name="Wang J."/>
            <person name="Lai Q."/>
            <person name="Huang Z."/>
            <person name="Shao Z."/>
        </authorList>
    </citation>
    <scope>NUCLEOTIDE SEQUENCE</scope>
    <source>
        <strain evidence="5">59MF3M-4</strain>
    </source>
</reference>
<dbReference type="AlphaFoldDB" id="A0A9X2WDJ7"/>
<evidence type="ECO:0000256" key="2">
    <source>
        <dbReference type="ARBA" id="ARBA00023125"/>
    </source>
</evidence>
<reference evidence="5" key="2">
    <citation type="submission" date="2022-08" db="EMBL/GenBank/DDBJ databases">
        <authorList>
            <person name="Dong C."/>
        </authorList>
    </citation>
    <scope>NUCLEOTIDE SEQUENCE</scope>
    <source>
        <strain evidence="5">59MF3M-4</strain>
    </source>
</reference>
<dbReference type="InterPro" id="IPR009057">
    <property type="entry name" value="Homeodomain-like_sf"/>
</dbReference>
<dbReference type="InterPro" id="IPR032687">
    <property type="entry name" value="AraC-type_N"/>
</dbReference>
<evidence type="ECO:0000313" key="5">
    <source>
        <dbReference type="EMBL" id="MCT7358431.1"/>
    </source>
</evidence>
<gene>
    <name evidence="5" type="ORF">NYR02_05265</name>
</gene>
<dbReference type="GO" id="GO:0005829">
    <property type="term" value="C:cytosol"/>
    <property type="evidence" value="ECO:0007669"/>
    <property type="project" value="TreeGrafter"/>
</dbReference>
<dbReference type="RefSeq" id="WP_260975347.1">
    <property type="nucleotide sequence ID" value="NZ_JAOANI010000014.1"/>
</dbReference>
<dbReference type="InterPro" id="IPR020449">
    <property type="entry name" value="Tscrpt_reg_AraC-type_HTH"/>
</dbReference>
<keyword evidence="3" id="KW-0804">Transcription</keyword>
<dbReference type="PANTHER" id="PTHR47894:SF1">
    <property type="entry name" value="HTH-TYPE TRANSCRIPTIONAL REGULATOR VQSM"/>
    <property type="match status" value="1"/>
</dbReference>
<evidence type="ECO:0000256" key="1">
    <source>
        <dbReference type="ARBA" id="ARBA00023015"/>
    </source>
</evidence>
<dbReference type="InterPro" id="IPR018060">
    <property type="entry name" value="HTH_AraC"/>
</dbReference>
<keyword evidence="2" id="KW-0238">DNA-binding</keyword>
<dbReference type="Pfam" id="PF12625">
    <property type="entry name" value="Arabinose_bd"/>
    <property type="match status" value="1"/>
</dbReference>
<evidence type="ECO:0000259" key="4">
    <source>
        <dbReference type="PROSITE" id="PS01124"/>
    </source>
</evidence>
<sequence>MSSHPTNTLTTAALQPLLRLLESKGFSGMDLLSPGQEARTEHVSSQRMSISQFDRLLEQASKLLNEPAIGLAAGQHLDLPSFYLLGFLLSSCQTGREALTILRRYYSLISDTRSPDLFVGHESIKVVYYVADGSAFGSHARSEFIATSIHTAGKAFGGNYYQVQGVGFRFPPPSYRDRLEQFFGIPILYNQPHNWISFSGKLLDKPLAQANPELFNALRRQAELSTTRFSQLQAFSRKVMHILYQWPDSIPITKEAVADLLSTSSRTLTRRLQEENCQFSSLLRDVRLEKAKQALERGHTDVQQLAIELGFSDRRGFERAFKQWTGETPAAYRRNCRSRSEAVTEMAEAD</sequence>
<dbReference type="PANTHER" id="PTHR47894">
    <property type="entry name" value="HTH-TYPE TRANSCRIPTIONAL REGULATOR GADX"/>
    <property type="match status" value="1"/>
</dbReference>
<dbReference type="PRINTS" id="PR00032">
    <property type="entry name" value="HTHARAC"/>
</dbReference>
<evidence type="ECO:0000313" key="6">
    <source>
        <dbReference type="Proteomes" id="UP001147830"/>
    </source>
</evidence>
<dbReference type="Pfam" id="PF12833">
    <property type="entry name" value="HTH_18"/>
    <property type="match status" value="1"/>
</dbReference>
<dbReference type="EMBL" id="JAOANI010000014">
    <property type="protein sequence ID" value="MCT7358431.1"/>
    <property type="molecule type" value="Genomic_DNA"/>
</dbReference>
<feature type="domain" description="HTH araC/xylS-type" evidence="4">
    <location>
        <begin position="237"/>
        <end position="335"/>
    </location>
</feature>
<proteinExistence type="predicted"/>
<name>A0A9X2WDJ7_9GAMM</name>
<protein>
    <submittedName>
        <fullName evidence="5">AraC family transcriptional regulator</fullName>
    </submittedName>
</protein>
<accession>A0A9X2WDJ7</accession>
<comment type="caution">
    <text evidence="5">The sequence shown here is derived from an EMBL/GenBank/DDBJ whole genome shotgun (WGS) entry which is preliminary data.</text>
</comment>
<evidence type="ECO:0000256" key="3">
    <source>
        <dbReference type="ARBA" id="ARBA00023163"/>
    </source>
</evidence>
<dbReference type="InterPro" id="IPR018062">
    <property type="entry name" value="HTH_AraC-typ_CS"/>
</dbReference>
<keyword evidence="6" id="KW-1185">Reference proteome</keyword>
<dbReference type="GO" id="GO:0000976">
    <property type="term" value="F:transcription cis-regulatory region binding"/>
    <property type="evidence" value="ECO:0007669"/>
    <property type="project" value="TreeGrafter"/>
</dbReference>
<dbReference type="SMART" id="SM00342">
    <property type="entry name" value="HTH_ARAC"/>
    <property type="match status" value="1"/>
</dbReference>
<dbReference type="PROSITE" id="PS01124">
    <property type="entry name" value="HTH_ARAC_FAMILY_2"/>
    <property type="match status" value="1"/>
</dbReference>
<organism evidence="5 6">
    <name type="scientific">Thalassolituus pacificus</name>
    <dbReference type="NCBI Taxonomy" id="2975440"/>
    <lineage>
        <taxon>Bacteria</taxon>
        <taxon>Pseudomonadati</taxon>
        <taxon>Pseudomonadota</taxon>
        <taxon>Gammaproteobacteria</taxon>
        <taxon>Oceanospirillales</taxon>
        <taxon>Oceanospirillaceae</taxon>
        <taxon>Thalassolituus</taxon>
    </lineage>
</organism>
<dbReference type="PROSITE" id="PS00041">
    <property type="entry name" value="HTH_ARAC_FAMILY_1"/>
    <property type="match status" value="1"/>
</dbReference>
<keyword evidence="1" id="KW-0805">Transcription regulation</keyword>
<dbReference type="SUPFAM" id="SSF46689">
    <property type="entry name" value="Homeodomain-like"/>
    <property type="match status" value="1"/>
</dbReference>
<dbReference type="Gene3D" id="1.10.10.60">
    <property type="entry name" value="Homeodomain-like"/>
    <property type="match status" value="1"/>
</dbReference>